<accession>A0ABY8TLX4</accession>
<comment type="subcellular location">
    <subcellularLocation>
        <location evidence="1 9">Nucleus</location>
        <location evidence="1 9">Nuclear pore complex</location>
    </subcellularLocation>
</comment>
<keyword evidence="3 9" id="KW-0813">Transport</keyword>
<keyword evidence="9" id="KW-0472">Membrane</keyword>
<keyword evidence="11" id="KW-1185">Reference proteome</keyword>
<comment type="similarity">
    <text evidence="2 9">Belongs to the nucleoporin Nup85 family.</text>
</comment>
<dbReference type="PANTHER" id="PTHR13373">
    <property type="entry name" value="FROUNT PROTEIN-RELATED"/>
    <property type="match status" value="1"/>
</dbReference>
<keyword evidence="8 9" id="KW-0539">Nucleus</keyword>
<evidence type="ECO:0000256" key="8">
    <source>
        <dbReference type="ARBA" id="ARBA00023242"/>
    </source>
</evidence>
<dbReference type="Pfam" id="PF07575">
    <property type="entry name" value="Nucleopor_Nup85"/>
    <property type="match status" value="1"/>
</dbReference>
<protein>
    <recommendedName>
        <fullName evidence="9">Nuclear pore complex protein Nup85</fullName>
    </recommendedName>
</protein>
<evidence type="ECO:0000313" key="10">
    <source>
        <dbReference type="EMBL" id="WIA09336.1"/>
    </source>
</evidence>
<evidence type="ECO:0000256" key="2">
    <source>
        <dbReference type="ARBA" id="ARBA00005573"/>
    </source>
</evidence>
<evidence type="ECO:0000256" key="5">
    <source>
        <dbReference type="ARBA" id="ARBA00022927"/>
    </source>
</evidence>
<sequence length="792" mass="85441">MDLAVVQQRNIIDSDGTEIIGSLPAAPGSRLQFSWGTGTQLRLCEVHSQATDAGGDDPYAGFVEWIPPVGEQRRTAYDIMPLYKNLRKKLHMLGSGRQQEAREALQEYSASVLNVLTSCASDPAAGPPRSEDLLQVAYEAGLWQLLELFFLSSDTPEGFFAEAFAAWLCQHGGLLCMPSGFHLLAAEARRLQQLQRVDDDPSYWPTLQRLVLTGQIEVALTLLTAHPAYAELTNPDMAAKVEVLEQVFRLLRVVPRFSRQAGSSSSMLGAGGTLTDDIVVFSAERAKWMQQVDELYARRAQLLADMKKLDPAAAKGLAGILCLLCAGSSNEHIMRDSFNHAKSIAHNWVELLAGVLLWKYPTLQPQLHLKHLVNKVKTALGGASRHSDEEFLDFFEQLLLAACDQEVQTIITLATQQPYCGLQFIAHIYDVIRASPGAERIISRPLPGFGGDQAEMFTLHYVETLTGHATTWQLAAEYLAWCPVHGSAVLEALLDRSPFPLQDEVTALKAFALAQRHGLTGAAAGLARRLGMAAAAGGRSAAALQWFMRAHDPARCAELVAPLLAKVQQQLLDQAGSYQAAPLDLPELSALEPLLAHLPAQSSSKDGFVQQQHQQQLLQARPYQELHCLRALLRLQEALQGVQRCQQPVAAAGAPVTAQQQAALSAAYRDVRGPVIELLLEGLAPAAMQLLLLLYLVPVFDSAHMPFSRAEVQGLLQVLGGASAGAVPAAAAAVLAGRHSTLAGLAWPAVAGSGSAGSSGKLHARHVDDVRLVLCRSLVKAHVQQAAALVDA</sequence>
<evidence type="ECO:0000256" key="7">
    <source>
        <dbReference type="ARBA" id="ARBA00023132"/>
    </source>
</evidence>
<reference evidence="10 11" key="1">
    <citation type="submission" date="2023-05" db="EMBL/GenBank/DDBJ databases">
        <title>A 100% complete, gapless, phased diploid assembly of the Scenedesmus obliquus UTEX 3031 genome.</title>
        <authorList>
            <person name="Biondi T.C."/>
            <person name="Hanschen E.R."/>
            <person name="Kwon T."/>
            <person name="Eng W."/>
            <person name="Kruse C.P.S."/>
            <person name="Koehler S.I."/>
            <person name="Kunde Y."/>
            <person name="Gleasner C.D."/>
            <person name="You Mak K.T."/>
            <person name="Polle J."/>
            <person name="Hovde B.T."/>
            <person name="Starkenburg S.R."/>
        </authorList>
    </citation>
    <scope>NUCLEOTIDE SEQUENCE [LARGE SCALE GENOMIC DNA]</scope>
    <source>
        <strain evidence="10 11">DOE0152z</strain>
    </source>
</reference>
<keyword evidence="6 9" id="KW-0811">Translocation</keyword>
<evidence type="ECO:0000256" key="1">
    <source>
        <dbReference type="ARBA" id="ARBA00004567"/>
    </source>
</evidence>
<dbReference type="Proteomes" id="UP001244341">
    <property type="component" value="Chromosome 1b"/>
</dbReference>
<organism evidence="10 11">
    <name type="scientific">Tetradesmus obliquus</name>
    <name type="common">Green alga</name>
    <name type="synonym">Acutodesmus obliquus</name>
    <dbReference type="NCBI Taxonomy" id="3088"/>
    <lineage>
        <taxon>Eukaryota</taxon>
        <taxon>Viridiplantae</taxon>
        <taxon>Chlorophyta</taxon>
        <taxon>core chlorophytes</taxon>
        <taxon>Chlorophyceae</taxon>
        <taxon>CS clade</taxon>
        <taxon>Sphaeropleales</taxon>
        <taxon>Scenedesmaceae</taxon>
        <taxon>Tetradesmus</taxon>
    </lineage>
</organism>
<keyword evidence="4 9" id="KW-0509">mRNA transport</keyword>
<name>A0ABY8TLX4_TETOB</name>
<keyword evidence="7 9" id="KW-0906">Nuclear pore complex</keyword>
<dbReference type="PANTHER" id="PTHR13373:SF21">
    <property type="entry name" value="NUCLEAR PORE COMPLEX PROTEIN NUP85"/>
    <property type="match status" value="1"/>
</dbReference>
<gene>
    <name evidence="10" type="ORF">OEZ85_008743</name>
</gene>
<comment type="function">
    <text evidence="9">Functions as a component of the nuclear pore complex (NPC).</text>
</comment>
<dbReference type="EMBL" id="CP126208">
    <property type="protein sequence ID" value="WIA09336.1"/>
    <property type="molecule type" value="Genomic_DNA"/>
</dbReference>
<evidence type="ECO:0000256" key="3">
    <source>
        <dbReference type="ARBA" id="ARBA00022448"/>
    </source>
</evidence>
<proteinExistence type="inferred from homology"/>
<dbReference type="InterPro" id="IPR011502">
    <property type="entry name" value="Nucleoporin_Nup85"/>
</dbReference>
<evidence type="ECO:0000256" key="9">
    <source>
        <dbReference type="RuleBase" id="RU365073"/>
    </source>
</evidence>
<evidence type="ECO:0000256" key="4">
    <source>
        <dbReference type="ARBA" id="ARBA00022816"/>
    </source>
</evidence>
<evidence type="ECO:0000313" key="11">
    <source>
        <dbReference type="Proteomes" id="UP001244341"/>
    </source>
</evidence>
<keyword evidence="5 9" id="KW-0653">Protein transport</keyword>
<evidence type="ECO:0000256" key="6">
    <source>
        <dbReference type="ARBA" id="ARBA00023010"/>
    </source>
</evidence>
<comment type="subunit">
    <text evidence="9">Component of the nuclear pore complex (NPC).</text>
</comment>